<dbReference type="RefSeq" id="WP_183973505.1">
    <property type="nucleotide sequence ID" value="NZ_JACHEB010000001.1"/>
</dbReference>
<sequence length="185" mass="20609">MAQVLDDLDQQSGRRVLLTVTDGNDTGSKTLWTKIMTQAQINSVTVFGLMPTQTVTFGKPHEVSEMFHVNSSFFTSPEDKFEQICVQSGGIRLHTSEHIAMFELKEFTQMLRERYILEFPRSPKEKAGAHTLAVSYTKKSDLYIAASGISVPTASEDESKGANTIQADPLKTPEEGDRKVLRPNQ</sequence>
<comment type="caution">
    <text evidence="2">The sequence shown here is derived from an EMBL/GenBank/DDBJ whole genome shotgun (WGS) entry which is preliminary data.</text>
</comment>
<dbReference type="Proteomes" id="UP000535182">
    <property type="component" value="Unassembled WGS sequence"/>
</dbReference>
<evidence type="ECO:0000256" key="1">
    <source>
        <dbReference type="SAM" id="MobiDB-lite"/>
    </source>
</evidence>
<keyword evidence="3" id="KW-1185">Reference proteome</keyword>
<reference evidence="2 3" key="1">
    <citation type="submission" date="2020-08" db="EMBL/GenBank/DDBJ databases">
        <title>Genomic Encyclopedia of Type Strains, Phase IV (KMG-V): Genome sequencing to study the core and pangenomes of soil and plant-associated prokaryotes.</title>
        <authorList>
            <person name="Whitman W."/>
        </authorList>
    </citation>
    <scope>NUCLEOTIDE SEQUENCE [LARGE SCALE GENOMIC DNA]</scope>
    <source>
        <strain evidence="2 3">X5P2</strain>
    </source>
</reference>
<proteinExistence type="predicted"/>
<name>A0A9X0QAT4_9BACT</name>
<organism evidence="2 3">
    <name type="scientific">Tunturiibacter gelidiferens</name>
    <dbReference type="NCBI Taxonomy" id="3069689"/>
    <lineage>
        <taxon>Bacteria</taxon>
        <taxon>Pseudomonadati</taxon>
        <taxon>Acidobacteriota</taxon>
        <taxon>Terriglobia</taxon>
        <taxon>Terriglobales</taxon>
        <taxon>Acidobacteriaceae</taxon>
        <taxon>Tunturiibacter</taxon>
    </lineage>
</organism>
<dbReference type="EMBL" id="JACHEB010000001">
    <property type="protein sequence ID" value="MBB5327121.1"/>
    <property type="molecule type" value="Genomic_DNA"/>
</dbReference>
<feature type="region of interest" description="Disordered" evidence="1">
    <location>
        <begin position="153"/>
        <end position="185"/>
    </location>
</feature>
<evidence type="ECO:0000313" key="3">
    <source>
        <dbReference type="Proteomes" id="UP000535182"/>
    </source>
</evidence>
<accession>A0A9X0QAT4</accession>
<dbReference type="AlphaFoldDB" id="A0A9X0QAT4"/>
<evidence type="ECO:0000313" key="2">
    <source>
        <dbReference type="EMBL" id="MBB5327121.1"/>
    </source>
</evidence>
<gene>
    <name evidence="2" type="ORF">HDF14_000715</name>
</gene>
<feature type="compositionally biased region" description="Basic and acidic residues" evidence="1">
    <location>
        <begin position="171"/>
        <end position="185"/>
    </location>
</feature>
<protein>
    <submittedName>
        <fullName evidence="2">Uncharacterized protein</fullName>
    </submittedName>
</protein>